<feature type="non-terminal residue" evidence="1">
    <location>
        <position position="1"/>
    </location>
</feature>
<gene>
    <name evidence="1" type="primary">dph2</name>
    <name evidence="1" type="ORF">HQQ74_11160</name>
</gene>
<evidence type="ECO:0000313" key="1">
    <source>
        <dbReference type="EMBL" id="NQS79231.1"/>
    </source>
</evidence>
<accession>A0A8T7H439</accession>
<dbReference type="InterPro" id="IPR022428">
    <property type="entry name" value="Dph2_arc"/>
</dbReference>
<comment type="caution">
    <text evidence="1">The sequence shown here is derived from an EMBL/GenBank/DDBJ whole genome shotgun (WGS) entry which is preliminary data.</text>
</comment>
<dbReference type="InterPro" id="IPR035435">
    <property type="entry name" value="DPH1/DPH2_euk_archaea"/>
</dbReference>
<dbReference type="NCBIfam" id="TIGR00322">
    <property type="entry name" value="diphth2_R"/>
    <property type="match status" value="1"/>
</dbReference>
<evidence type="ECO:0000313" key="2">
    <source>
        <dbReference type="Proteomes" id="UP000737555"/>
    </source>
</evidence>
<dbReference type="NCBIfam" id="TIGR03682">
    <property type="entry name" value="arCOG04112"/>
    <property type="match status" value="1"/>
</dbReference>
<dbReference type="AlphaFoldDB" id="A0A8T7H439"/>
<dbReference type="InterPro" id="IPR016435">
    <property type="entry name" value="DPH1/DPH2"/>
</dbReference>
<reference evidence="1" key="1">
    <citation type="submission" date="2020-05" db="EMBL/GenBank/DDBJ databases">
        <title>The first insight into the ecology of ammonia-tolerant syntrophic propionate oxidizing bacteria.</title>
        <authorList>
            <person name="Singh A."/>
            <person name="Schnurer A."/>
            <person name="Westerholm M."/>
        </authorList>
    </citation>
    <scope>NUCLEOTIDE SEQUENCE</scope>
    <source>
        <strain evidence="1">MAG54</strain>
    </source>
</reference>
<protein>
    <submittedName>
        <fullName evidence="1">Diphthamide biosynthesis enzyme Dph2</fullName>
    </submittedName>
</protein>
<dbReference type="PIRSF" id="PIRSF004967">
    <property type="entry name" value="DPH1"/>
    <property type="match status" value="1"/>
</dbReference>
<dbReference type="Proteomes" id="UP000737555">
    <property type="component" value="Unassembled WGS sequence"/>
</dbReference>
<name>A0A8T7H439_9EURY</name>
<dbReference type="PANTHER" id="PTHR10762">
    <property type="entry name" value="DIPHTHAMIDE BIOSYNTHESIS PROTEIN"/>
    <property type="match status" value="1"/>
</dbReference>
<dbReference type="InterPro" id="IPR042265">
    <property type="entry name" value="DPH1/DPH2_3"/>
</dbReference>
<dbReference type="SFLD" id="SFLDS00032">
    <property type="entry name" value="Radical_SAM_3-amino-3-carboxyp"/>
    <property type="match status" value="1"/>
</dbReference>
<dbReference type="InterPro" id="IPR042264">
    <property type="entry name" value="DPH1/DPH2_2"/>
</dbReference>
<dbReference type="Gene3D" id="3.40.50.11860">
    <property type="entry name" value="Diphthamide synthesis DPH1/DPH2 domain 3"/>
    <property type="match status" value="1"/>
</dbReference>
<dbReference type="Pfam" id="PF01866">
    <property type="entry name" value="Diphthamide_syn"/>
    <property type="match status" value="1"/>
</dbReference>
<dbReference type="EMBL" id="JABMJE010000253">
    <property type="protein sequence ID" value="NQS79231.1"/>
    <property type="molecule type" value="Genomic_DNA"/>
</dbReference>
<dbReference type="GO" id="GO:0090560">
    <property type="term" value="F:2-(3-amino-3-carboxypropyl)histidine synthase activity"/>
    <property type="evidence" value="ECO:0007669"/>
    <property type="project" value="InterPro"/>
</dbReference>
<dbReference type="Gene3D" id="3.40.50.11850">
    <property type="entry name" value="Diphthamide synthesis DPH1/DPH2 domain 2"/>
    <property type="match status" value="1"/>
</dbReference>
<organism evidence="1 2">
    <name type="scientific">Methanoculleus bourgensis</name>
    <dbReference type="NCBI Taxonomy" id="83986"/>
    <lineage>
        <taxon>Archaea</taxon>
        <taxon>Methanobacteriati</taxon>
        <taxon>Methanobacteriota</taxon>
        <taxon>Stenosarchaea group</taxon>
        <taxon>Methanomicrobia</taxon>
        <taxon>Methanomicrobiales</taxon>
        <taxon>Methanomicrobiaceae</taxon>
        <taxon>Methanoculleus</taxon>
    </lineage>
</organism>
<dbReference type="GO" id="GO:0017183">
    <property type="term" value="P:protein histidyl modification to diphthamide"/>
    <property type="evidence" value="ECO:0007669"/>
    <property type="project" value="InterPro"/>
</dbReference>
<dbReference type="PANTHER" id="PTHR10762:SF1">
    <property type="entry name" value="2-(3-AMINO-3-CARBOXYPROPYL)HISTIDINE SYNTHASE SUBUNIT 1"/>
    <property type="match status" value="1"/>
</dbReference>
<sequence>HAPVEERPDVIYEPVRIDFDVTVLSRALPLLESRRVGLVTTVQHVHLVDAMAAYLGEHEIEAVAVPGDGRTPLRGQVLGCNFAAARATGADEILFVGTGVFHPTGVQLATRARVVALDPLTGEARSVDASRLVRRRAAVMAKAADATSFGIIVSTKSGQQRMDIARRLVALSDRAFLVAMREVSPAGMLDLGFACYVNTACPRLAYDDQIRFPVPVLAPPEFEILCGVRAWDDYAIDEYLSP</sequence>
<proteinExistence type="predicted"/>